<feature type="non-terminal residue" evidence="11">
    <location>
        <position position="1"/>
    </location>
</feature>
<dbReference type="PRINTS" id="PR00344">
    <property type="entry name" value="BCTRLSENSOR"/>
</dbReference>
<organism evidence="11">
    <name type="scientific">hydrothermal vent metagenome</name>
    <dbReference type="NCBI Taxonomy" id="652676"/>
    <lineage>
        <taxon>unclassified sequences</taxon>
        <taxon>metagenomes</taxon>
        <taxon>ecological metagenomes</taxon>
    </lineage>
</organism>
<dbReference type="InterPro" id="IPR004358">
    <property type="entry name" value="Sig_transdc_His_kin-like_C"/>
</dbReference>
<keyword evidence="5" id="KW-0808">Transferase</keyword>
<protein>
    <recommendedName>
        <fullName evidence="3">histidine kinase</fullName>
        <ecNumber evidence="3">2.7.13.3</ecNumber>
    </recommendedName>
</protein>
<keyword evidence="7" id="KW-0418">Kinase</keyword>
<dbReference type="InterPro" id="IPR050428">
    <property type="entry name" value="TCS_sensor_his_kinase"/>
</dbReference>
<evidence type="ECO:0000256" key="8">
    <source>
        <dbReference type="ARBA" id="ARBA00022989"/>
    </source>
</evidence>
<feature type="domain" description="Histidine kinase" evidence="10">
    <location>
        <begin position="1"/>
        <end position="191"/>
    </location>
</feature>
<dbReference type="GO" id="GO:0004673">
    <property type="term" value="F:protein histidine kinase activity"/>
    <property type="evidence" value="ECO:0007669"/>
    <property type="project" value="UniProtKB-EC"/>
</dbReference>
<dbReference type="Pfam" id="PF02518">
    <property type="entry name" value="HATPase_c"/>
    <property type="match status" value="1"/>
</dbReference>
<proteinExistence type="predicted"/>
<evidence type="ECO:0000256" key="7">
    <source>
        <dbReference type="ARBA" id="ARBA00022777"/>
    </source>
</evidence>
<evidence type="ECO:0000256" key="6">
    <source>
        <dbReference type="ARBA" id="ARBA00022692"/>
    </source>
</evidence>
<dbReference type="PROSITE" id="PS50109">
    <property type="entry name" value="HIS_KIN"/>
    <property type="match status" value="1"/>
</dbReference>
<evidence type="ECO:0000256" key="4">
    <source>
        <dbReference type="ARBA" id="ARBA00022553"/>
    </source>
</evidence>
<evidence type="ECO:0000256" key="9">
    <source>
        <dbReference type="ARBA" id="ARBA00023136"/>
    </source>
</evidence>
<dbReference type="GO" id="GO:0005886">
    <property type="term" value="C:plasma membrane"/>
    <property type="evidence" value="ECO:0007669"/>
    <property type="project" value="TreeGrafter"/>
</dbReference>
<sequence>LEAEARGDEADDIADVVLEAERLSRLVDQLLELSREGSAGTVAVDVGDVVDQRLRLWEGVADEQAIELGVAVDTVTQCSAAMVPDGLEQVLDNLLDNAIRYSPPGGVVTVSVERELDGSCLISVADTGPGVPDEDIERLFDRFWRGASDQPGTGLGLAIVDHLVTRAGGTVSASETPGGGLTVTVRLLPESAVHTVSGE</sequence>
<dbReference type="InterPro" id="IPR036890">
    <property type="entry name" value="HATPase_C_sf"/>
</dbReference>
<evidence type="ECO:0000256" key="1">
    <source>
        <dbReference type="ARBA" id="ARBA00000085"/>
    </source>
</evidence>
<dbReference type="InterPro" id="IPR003594">
    <property type="entry name" value="HATPase_dom"/>
</dbReference>
<keyword evidence="6" id="KW-0812">Transmembrane</keyword>
<dbReference type="SMART" id="SM00387">
    <property type="entry name" value="HATPase_c"/>
    <property type="match status" value="1"/>
</dbReference>
<comment type="catalytic activity">
    <reaction evidence="1">
        <text>ATP + protein L-histidine = ADP + protein N-phospho-L-histidine.</text>
        <dbReference type="EC" id="2.7.13.3"/>
    </reaction>
</comment>
<dbReference type="GO" id="GO:0000160">
    <property type="term" value="P:phosphorelay signal transduction system"/>
    <property type="evidence" value="ECO:0007669"/>
    <property type="project" value="TreeGrafter"/>
</dbReference>
<dbReference type="PANTHER" id="PTHR45436">
    <property type="entry name" value="SENSOR HISTIDINE KINASE YKOH"/>
    <property type="match status" value="1"/>
</dbReference>
<dbReference type="Gene3D" id="3.30.565.10">
    <property type="entry name" value="Histidine kinase-like ATPase, C-terminal domain"/>
    <property type="match status" value="1"/>
</dbReference>
<evidence type="ECO:0000256" key="2">
    <source>
        <dbReference type="ARBA" id="ARBA00004370"/>
    </source>
</evidence>
<comment type="subcellular location">
    <subcellularLocation>
        <location evidence="2">Membrane</location>
    </subcellularLocation>
</comment>
<keyword evidence="9" id="KW-0472">Membrane</keyword>
<dbReference type="PANTHER" id="PTHR45436:SF5">
    <property type="entry name" value="SENSOR HISTIDINE KINASE TRCS"/>
    <property type="match status" value="1"/>
</dbReference>
<reference evidence="11" key="1">
    <citation type="submission" date="2018-06" db="EMBL/GenBank/DDBJ databases">
        <authorList>
            <person name="Zhirakovskaya E."/>
        </authorList>
    </citation>
    <scope>NUCLEOTIDE SEQUENCE</scope>
</reference>
<dbReference type="EMBL" id="UOEI01000021">
    <property type="protein sequence ID" value="VAV89635.1"/>
    <property type="molecule type" value="Genomic_DNA"/>
</dbReference>
<name>A0A3B0S2C8_9ZZZZ</name>
<accession>A0A3B0S2C8</accession>
<dbReference type="InterPro" id="IPR005467">
    <property type="entry name" value="His_kinase_dom"/>
</dbReference>
<evidence type="ECO:0000256" key="5">
    <source>
        <dbReference type="ARBA" id="ARBA00022679"/>
    </source>
</evidence>
<evidence type="ECO:0000256" key="3">
    <source>
        <dbReference type="ARBA" id="ARBA00012438"/>
    </source>
</evidence>
<evidence type="ECO:0000259" key="10">
    <source>
        <dbReference type="PROSITE" id="PS50109"/>
    </source>
</evidence>
<dbReference type="SUPFAM" id="SSF55874">
    <property type="entry name" value="ATPase domain of HSP90 chaperone/DNA topoisomerase II/histidine kinase"/>
    <property type="match status" value="1"/>
</dbReference>
<dbReference type="AlphaFoldDB" id="A0A3B0S2C8"/>
<gene>
    <name evidence="11" type="ORF">MNBD_ACTINO01-2043</name>
</gene>
<dbReference type="EC" id="2.7.13.3" evidence="3"/>
<evidence type="ECO:0000313" key="11">
    <source>
        <dbReference type="EMBL" id="VAV89635.1"/>
    </source>
</evidence>
<keyword evidence="8" id="KW-1133">Transmembrane helix</keyword>
<keyword evidence="4" id="KW-0597">Phosphoprotein</keyword>